<dbReference type="Gene3D" id="3.15.10.50">
    <property type="match status" value="1"/>
</dbReference>
<feature type="chain" id="PRO_5028800789" evidence="1">
    <location>
        <begin position="19"/>
        <end position="252"/>
    </location>
</feature>
<dbReference type="AlphaFoldDB" id="A0A7F5R6L0"/>
<dbReference type="InterPro" id="IPR020234">
    <property type="entry name" value="Mite_allergen_group-7"/>
</dbReference>
<evidence type="ECO:0000256" key="1">
    <source>
        <dbReference type="SAM" id="SignalP"/>
    </source>
</evidence>
<keyword evidence="2" id="KW-1185">Reference proteome</keyword>
<gene>
    <name evidence="3" type="primary">LOC112904817</name>
</gene>
<protein>
    <submittedName>
        <fullName evidence="3">Uncharacterized protein LOC112904817</fullName>
    </submittedName>
</protein>
<reference evidence="3" key="1">
    <citation type="submission" date="2025-08" db="UniProtKB">
        <authorList>
            <consortium name="RefSeq"/>
        </authorList>
    </citation>
    <scope>IDENTIFICATION</scope>
    <source>
        <tissue evidence="3">Entire body</tissue>
    </source>
</reference>
<accession>A0A7F5R6L0</accession>
<keyword evidence="1" id="KW-0732">Signal</keyword>
<dbReference type="Pfam" id="PF16984">
    <property type="entry name" value="Grp7_allergen"/>
    <property type="match status" value="1"/>
</dbReference>
<feature type="signal peptide" evidence="1">
    <location>
        <begin position="1"/>
        <end position="18"/>
    </location>
</feature>
<dbReference type="SUPFAM" id="SSF55394">
    <property type="entry name" value="Bactericidal permeability-increasing protein, BPI"/>
    <property type="match status" value="1"/>
</dbReference>
<dbReference type="KEGG" id="apln:112904817"/>
<sequence length="252" mass="27856">MKPLILLFFVCLLHISYGNSEVKLQNVFSAESLKKLYEALESSELRSDSSSVSPSSTAVINDYADNVISQVQSLIVEKGLDTVETPDAQLSFKRKFALITYKGSLKLTEGSVASVSSIKRDGDVVASYSNKYLSIQVPLRYDVLDVNYKYRAQIMKIHQTGRVIGKASSTTLKVDVGLNLTNLVVDLKEFALEDIGNIKLSFKGNKIDDWLLKIITNGLVPSFKGTIKKVVNEKLYDAVVTVVESLNKELHG</sequence>
<evidence type="ECO:0000313" key="3">
    <source>
        <dbReference type="RefSeq" id="XP_025831608.1"/>
    </source>
</evidence>
<dbReference type="RefSeq" id="XP_025831608.1">
    <property type="nucleotide sequence ID" value="XM_025975823.1"/>
</dbReference>
<dbReference type="GeneID" id="112904817"/>
<dbReference type="OrthoDB" id="6419576at2759"/>
<dbReference type="InterPro" id="IPR038602">
    <property type="entry name" value="Mite_allergen_7_sf"/>
</dbReference>
<organism evidence="2 3">
    <name type="scientific">Agrilus planipennis</name>
    <name type="common">Emerald ash borer</name>
    <name type="synonym">Agrilus marcopoli</name>
    <dbReference type="NCBI Taxonomy" id="224129"/>
    <lineage>
        <taxon>Eukaryota</taxon>
        <taxon>Metazoa</taxon>
        <taxon>Ecdysozoa</taxon>
        <taxon>Arthropoda</taxon>
        <taxon>Hexapoda</taxon>
        <taxon>Insecta</taxon>
        <taxon>Pterygota</taxon>
        <taxon>Neoptera</taxon>
        <taxon>Endopterygota</taxon>
        <taxon>Coleoptera</taxon>
        <taxon>Polyphaga</taxon>
        <taxon>Elateriformia</taxon>
        <taxon>Buprestoidea</taxon>
        <taxon>Buprestidae</taxon>
        <taxon>Agrilinae</taxon>
        <taxon>Agrilus</taxon>
    </lineage>
</organism>
<dbReference type="GO" id="GO:0008289">
    <property type="term" value="F:lipid binding"/>
    <property type="evidence" value="ECO:0007669"/>
    <property type="project" value="InterPro"/>
</dbReference>
<evidence type="ECO:0000313" key="2">
    <source>
        <dbReference type="Proteomes" id="UP000192223"/>
    </source>
</evidence>
<name>A0A7F5R6L0_AGRPL</name>
<proteinExistence type="predicted"/>
<dbReference type="Proteomes" id="UP000192223">
    <property type="component" value="Unplaced"/>
</dbReference>
<dbReference type="InParanoid" id="A0A7F5R6L0"/>
<dbReference type="InterPro" id="IPR017943">
    <property type="entry name" value="Bactericidal_perm-incr_a/b_dom"/>
</dbReference>